<dbReference type="Gramene" id="TuG1812G0200003455.01.T01">
    <property type="protein sequence ID" value="TuG1812G0200003455.01.T01"/>
    <property type="gene ID" value="TuG1812G0200003455.01"/>
</dbReference>
<reference evidence="2" key="1">
    <citation type="journal article" date="2013" name="Nature">
        <title>Draft genome of the wheat A-genome progenitor Triticum urartu.</title>
        <authorList>
            <person name="Ling H.Q."/>
            <person name="Zhao S."/>
            <person name="Liu D."/>
            <person name="Wang J."/>
            <person name="Sun H."/>
            <person name="Zhang C."/>
            <person name="Fan H."/>
            <person name="Li D."/>
            <person name="Dong L."/>
            <person name="Tao Y."/>
            <person name="Gao C."/>
            <person name="Wu H."/>
            <person name="Li Y."/>
            <person name="Cui Y."/>
            <person name="Guo X."/>
            <person name="Zheng S."/>
            <person name="Wang B."/>
            <person name="Yu K."/>
            <person name="Liang Q."/>
            <person name="Yang W."/>
            <person name="Lou X."/>
            <person name="Chen J."/>
            <person name="Feng M."/>
            <person name="Jian J."/>
            <person name="Zhang X."/>
            <person name="Luo G."/>
            <person name="Jiang Y."/>
            <person name="Liu J."/>
            <person name="Wang Z."/>
            <person name="Sha Y."/>
            <person name="Zhang B."/>
            <person name="Wu H."/>
            <person name="Tang D."/>
            <person name="Shen Q."/>
            <person name="Xue P."/>
            <person name="Zou S."/>
            <person name="Wang X."/>
            <person name="Liu X."/>
            <person name="Wang F."/>
            <person name="Yang Y."/>
            <person name="An X."/>
            <person name="Dong Z."/>
            <person name="Zhang K."/>
            <person name="Zhang X."/>
            <person name="Luo M.C."/>
            <person name="Dvorak J."/>
            <person name="Tong Y."/>
            <person name="Wang J."/>
            <person name="Yang H."/>
            <person name="Li Z."/>
            <person name="Wang D."/>
            <person name="Zhang A."/>
            <person name="Wang J."/>
        </authorList>
    </citation>
    <scope>NUCLEOTIDE SEQUENCE</scope>
    <source>
        <strain evidence="2">cv. G1812</strain>
    </source>
</reference>
<keyword evidence="2" id="KW-1185">Reference proteome</keyword>
<reference evidence="1" key="2">
    <citation type="submission" date="2018-03" db="EMBL/GenBank/DDBJ databases">
        <title>The Triticum urartu genome reveals the dynamic nature of wheat genome evolution.</title>
        <authorList>
            <person name="Ling H."/>
            <person name="Ma B."/>
            <person name="Shi X."/>
            <person name="Liu H."/>
            <person name="Dong L."/>
            <person name="Sun H."/>
            <person name="Cao Y."/>
            <person name="Gao Q."/>
            <person name="Zheng S."/>
            <person name="Li Y."/>
            <person name="Yu Y."/>
            <person name="Du H."/>
            <person name="Qi M."/>
            <person name="Li Y."/>
            <person name="Yu H."/>
            <person name="Cui Y."/>
            <person name="Wang N."/>
            <person name="Chen C."/>
            <person name="Wu H."/>
            <person name="Zhao Y."/>
            <person name="Zhang J."/>
            <person name="Li Y."/>
            <person name="Zhou W."/>
            <person name="Zhang B."/>
            <person name="Hu W."/>
            <person name="Eijk M."/>
            <person name="Tang J."/>
            <person name="Witsenboer H."/>
            <person name="Zhao S."/>
            <person name="Li Z."/>
            <person name="Zhang A."/>
            <person name="Wang D."/>
            <person name="Liang C."/>
        </authorList>
    </citation>
    <scope>NUCLEOTIDE SEQUENCE [LARGE SCALE GENOMIC DNA]</scope>
    <source>
        <strain evidence="1">cv. G1812</strain>
    </source>
</reference>
<organism evidence="1 2">
    <name type="scientific">Triticum urartu</name>
    <name type="common">Red wild einkorn</name>
    <name type="synonym">Crithodium urartu</name>
    <dbReference type="NCBI Taxonomy" id="4572"/>
    <lineage>
        <taxon>Eukaryota</taxon>
        <taxon>Viridiplantae</taxon>
        <taxon>Streptophyta</taxon>
        <taxon>Embryophyta</taxon>
        <taxon>Tracheophyta</taxon>
        <taxon>Spermatophyta</taxon>
        <taxon>Magnoliopsida</taxon>
        <taxon>Liliopsida</taxon>
        <taxon>Poales</taxon>
        <taxon>Poaceae</taxon>
        <taxon>BOP clade</taxon>
        <taxon>Pooideae</taxon>
        <taxon>Triticodae</taxon>
        <taxon>Triticeae</taxon>
        <taxon>Triticinae</taxon>
        <taxon>Triticum</taxon>
    </lineage>
</organism>
<dbReference type="EnsemblPlants" id="TuG1812G0200003455.01.T01">
    <property type="protein sequence ID" value="TuG1812G0200003455.01.T01"/>
    <property type="gene ID" value="TuG1812G0200003455.01"/>
</dbReference>
<sequence>MAGINMSTQKGQEAHVNISIGAAGNLKPDSDVDIRQQKPIELGEHGILDLQKIGWVLRLRWSWLLGTSPSWLWQEFRLPCTNTVHALFQASTYVTVGNGRNTRFWTDCRMDDRSPADVVPTVLQAVQYSRISVANSGLSDCTVCDDLHNNRINSTFSGFRKDEGSLIWS</sequence>
<protein>
    <submittedName>
        <fullName evidence="1">Uncharacterized protein</fullName>
    </submittedName>
</protein>
<evidence type="ECO:0000313" key="1">
    <source>
        <dbReference type="EnsemblPlants" id="TuG1812G0200003455.01.T01"/>
    </source>
</evidence>
<evidence type="ECO:0000313" key="2">
    <source>
        <dbReference type="Proteomes" id="UP000015106"/>
    </source>
</evidence>
<accession>A0A8R7PGH2</accession>
<dbReference type="Proteomes" id="UP000015106">
    <property type="component" value="Chromosome 2"/>
</dbReference>
<name>A0A8R7PGH2_TRIUA</name>
<reference evidence="1" key="3">
    <citation type="submission" date="2022-06" db="UniProtKB">
        <authorList>
            <consortium name="EnsemblPlants"/>
        </authorList>
    </citation>
    <scope>IDENTIFICATION</scope>
</reference>
<proteinExistence type="predicted"/>
<dbReference type="AlphaFoldDB" id="A0A8R7PGH2"/>